<dbReference type="InterPro" id="IPR038766">
    <property type="entry name" value="Membrane_comp_ABC_pdt"/>
</dbReference>
<dbReference type="Proteomes" id="UP001551011">
    <property type="component" value="Unassembled WGS sequence"/>
</dbReference>
<dbReference type="InterPro" id="IPR003838">
    <property type="entry name" value="ABC3_permease_C"/>
</dbReference>
<dbReference type="PANTHER" id="PTHR30287">
    <property type="entry name" value="MEMBRANE COMPONENT OF PREDICTED ABC SUPERFAMILY METABOLITE UPTAKE TRANSPORTER"/>
    <property type="match status" value="1"/>
</dbReference>
<feature type="domain" description="ABC3 transporter permease C-terminal" evidence="7">
    <location>
        <begin position="536"/>
        <end position="642"/>
    </location>
</feature>
<evidence type="ECO:0000256" key="6">
    <source>
        <dbReference type="SAM" id="Phobius"/>
    </source>
</evidence>
<evidence type="ECO:0000256" key="4">
    <source>
        <dbReference type="ARBA" id="ARBA00022989"/>
    </source>
</evidence>
<evidence type="ECO:0000259" key="7">
    <source>
        <dbReference type="Pfam" id="PF02687"/>
    </source>
</evidence>
<evidence type="ECO:0000256" key="5">
    <source>
        <dbReference type="ARBA" id="ARBA00023136"/>
    </source>
</evidence>
<feature type="transmembrane region" description="Helical" evidence="6">
    <location>
        <begin position="244"/>
        <end position="266"/>
    </location>
</feature>
<dbReference type="RefSeq" id="WP_158712617.1">
    <property type="nucleotide sequence ID" value="NZ_JBFAEG010000060.1"/>
</dbReference>
<feature type="transmembrane region" description="Helical" evidence="6">
    <location>
        <begin position="214"/>
        <end position="232"/>
    </location>
</feature>
<protein>
    <submittedName>
        <fullName evidence="8">ABC transporter permease</fullName>
    </submittedName>
</protein>
<keyword evidence="5 6" id="KW-0472">Membrane</keyword>
<reference evidence="8 9" key="1">
    <citation type="submission" date="2024-06" db="EMBL/GenBank/DDBJ databases">
        <title>The Natural Products Discovery Center: Release of the First 8490 Sequenced Strains for Exploring Actinobacteria Biosynthetic Diversity.</title>
        <authorList>
            <person name="Kalkreuter E."/>
            <person name="Kautsar S.A."/>
            <person name="Yang D."/>
            <person name="Bader C.D."/>
            <person name="Teijaro C.N."/>
            <person name="Fluegel L."/>
            <person name="Davis C.M."/>
            <person name="Simpson J.R."/>
            <person name="Lauterbach L."/>
            <person name="Steele A.D."/>
            <person name="Gui C."/>
            <person name="Meng S."/>
            <person name="Li G."/>
            <person name="Viehrig K."/>
            <person name="Ye F."/>
            <person name="Su P."/>
            <person name="Kiefer A.F."/>
            <person name="Nichols A."/>
            <person name="Cepeda A.J."/>
            <person name="Yan W."/>
            <person name="Fan B."/>
            <person name="Jiang Y."/>
            <person name="Adhikari A."/>
            <person name="Zheng C.-J."/>
            <person name="Schuster L."/>
            <person name="Cowan T.M."/>
            <person name="Smanski M.J."/>
            <person name="Chevrette M.G."/>
            <person name="De Carvalho L.P.S."/>
            <person name="Shen B."/>
        </authorList>
    </citation>
    <scope>NUCLEOTIDE SEQUENCE [LARGE SCALE GENOMIC DNA]</scope>
    <source>
        <strain evidence="8 9">NPDC020594</strain>
    </source>
</reference>
<keyword evidence="9" id="KW-1185">Reference proteome</keyword>
<proteinExistence type="predicted"/>
<feature type="transmembrane region" description="Helical" evidence="6">
    <location>
        <begin position="616"/>
        <end position="638"/>
    </location>
</feature>
<feature type="domain" description="ABC3 transporter permease C-terminal" evidence="7">
    <location>
        <begin position="83"/>
        <end position="196"/>
    </location>
</feature>
<evidence type="ECO:0000313" key="8">
    <source>
        <dbReference type="EMBL" id="MEU5713808.1"/>
    </source>
</evidence>
<feature type="transmembrane region" description="Helical" evidence="6">
    <location>
        <begin position="578"/>
        <end position="604"/>
    </location>
</feature>
<sequence length="653" mass="68653">MSPALERLLAEPGNGLLRARLDHPVVGEVNDSGLLGPGEYVFFLGGEHLETGVAGTRRLDHFGKVYPDKPLAPDLVLLTVVGIVVLLTPVAVFIAAATRFGGEHRDRRLAALRLIGADRGMTARIAAGETLAGSLVGVAVGAGLFAVGRRFVEMVDVQGLSVFAQDLTPDPALAAVVVVAVPCLSLVSAHLAMNKVVAEPLGVVRRSTVAKRRLWWRVALPLFGLLLLRTSLRDASAVQSTAGVLTVVAGMLALLVGVTAVLPWLLERLTERAGGSGPLSWQLAMRRLRSHSEAATRSVNGIVVAVAGAIALQTLFTGISNGHTGDHRSTAQVRSAPDTQVGVVRLVGADGEKPYVSQLARTPGVTQVVGFSEVQVSEVPYGILQTVRIADCAELRHLASVPTCSGGDAFLVVPRNGSTDDTSEWKTGTRMRMDMSGLDWKVPRITATVGARPGNPQGAFPETMLRATPEAAGASAVAHATRVVSVAYRTSQEDVQEHIRTAAARLSPQFQVDFPGERKEDTALGSIRRALLAGVAVVLLLIATSMLIGAVEQLRDQKRVMAMLVAVGAPRRTLSGSVLWQTALPVAIGMLVAGVVGTALGGALLHLVGRTAVFDWISMLAMTGIGAGAVLLVTVLTLPTLRQVTRAEAIRHE</sequence>
<name>A0ABV3APC5_9ACTN</name>
<comment type="caution">
    <text evidence="8">The sequence shown here is derived from an EMBL/GenBank/DDBJ whole genome shotgun (WGS) entry which is preliminary data.</text>
</comment>
<keyword evidence="3 6" id="KW-0812">Transmembrane</keyword>
<dbReference type="EMBL" id="JBFAEG010000060">
    <property type="protein sequence ID" value="MEU5713808.1"/>
    <property type="molecule type" value="Genomic_DNA"/>
</dbReference>
<dbReference type="PANTHER" id="PTHR30287:SF1">
    <property type="entry name" value="INNER MEMBRANE PROTEIN"/>
    <property type="match status" value="1"/>
</dbReference>
<evidence type="ECO:0000256" key="3">
    <source>
        <dbReference type="ARBA" id="ARBA00022692"/>
    </source>
</evidence>
<evidence type="ECO:0000256" key="2">
    <source>
        <dbReference type="ARBA" id="ARBA00022475"/>
    </source>
</evidence>
<feature type="transmembrane region" description="Helical" evidence="6">
    <location>
        <begin position="530"/>
        <end position="551"/>
    </location>
</feature>
<gene>
    <name evidence="8" type="ORF">AB0H04_44640</name>
</gene>
<evidence type="ECO:0000313" key="9">
    <source>
        <dbReference type="Proteomes" id="UP001551011"/>
    </source>
</evidence>
<organism evidence="8 9">
    <name type="scientific">Streptomyces flaveolus</name>
    <dbReference type="NCBI Taxonomy" id="67297"/>
    <lineage>
        <taxon>Bacteria</taxon>
        <taxon>Bacillati</taxon>
        <taxon>Actinomycetota</taxon>
        <taxon>Actinomycetes</taxon>
        <taxon>Kitasatosporales</taxon>
        <taxon>Streptomycetaceae</taxon>
        <taxon>Streptomyces</taxon>
    </lineage>
</organism>
<feature type="transmembrane region" description="Helical" evidence="6">
    <location>
        <begin position="172"/>
        <end position="193"/>
    </location>
</feature>
<keyword evidence="2" id="KW-1003">Cell membrane</keyword>
<feature type="transmembrane region" description="Helical" evidence="6">
    <location>
        <begin position="75"/>
        <end position="98"/>
    </location>
</feature>
<feature type="transmembrane region" description="Helical" evidence="6">
    <location>
        <begin position="131"/>
        <end position="152"/>
    </location>
</feature>
<accession>A0ABV3APC5</accession>
<comment type="subcellular location">
    <subcellularLocation>
        <location evidence="1">Cell membrane</location>
        <topology evidence="1">Multi-pass membrane protein</topology>
    </subcellularLocation>
</comment>
<dbReference type="Pfam" id="PF02687">
    <property type="entry name" value="FtsX"/>
    <property type="match status" value="2"/>
</dbReference>
<evidence type="ECO:0000256" key="1">
    <source>
        <dbReference type="ARBA" id="ARBA00004651"/>
    </source>
</evidence>
<keyword evidence="4 6" id="KW-1133">Transmembrane helix</keyword>